<dbReference type="Pfam" id="PF13646">
    <property type="entry name" value="HEAT_2"/>
    <property type="match status" value="1"/>
</dbReference>
<protein>
    <submittedName>
        <fullName evidence="1">HEAT repeat protein</fullName>
    </submittedName>
</protein>
<evidence type="ECO:0000313" key="2">
    <source>
        <dbReference type="Proteomes" id="UP000295106"/>
    </source>
</evidence>
<dbReference type="Proteomes" id="UP000295106">
    <property type="component" value="Unassembled WGS sequence"/>
</dbReference>
<reference evidence="1 2" key="1">
    <citation type="submission" date="2019-03" db="EMBL/GenBank/DDBJ databases">
        <title>Genomic Encyclopedia of Type Strains, Phase IV (KMG-IV): sequencing the most valuable type-strain genomes for metagenomic binning, comparative biology and taxonomic classification.</title>
        <authorList>
            <person name="Goeker M."/>
        </authorList>
    </citation>
    <scope>NUCLEOTIDE SEQUENCE [LARGE SCALE GENOMIC DNA]</scope>
    <source>
        <strain evidence="1 2">DSM 1709</strain>
    </source>
</reference>
<accession>A0A4R2MTM0</accession>
<proteinExistence type="predicted"/>
<comment type="caution">
    <text evidence="1">The sequence shown here is derived from an EMBL/GenBank/DDBJ whole genome shotgun (WGS) entry which is preliminary data.</text>
</comment>
<dbReference type="InterPro" id="IPR016024">
    <property type="entry name" value="ARM-type_fold"/>
</dbReference>
<gene>
    <name evidence="1" type="ORF">EV684_1058</name>
</gene>
<dbReference type="Gene3D" id="1.25.10.10">
    <property type="entry name" value="Leucine-rich Repeat Variant"/>
    <property type="match status" value="1"/>
</dbReference>
<organism evidence="1 2">
    <name type="scientific">Rubrivivax gelatinosus</name>
    <name type="common">Rhodocyclus gelatinosus</name>
    <name type="synonym">Rhodopseudomonas gelatinosa</name>
    <dbReference type="NCBI Taxonomy" id="28068"/>
    <lineage>
        <taxon>Bacteria</taxon>
        <taxon>Pseudomonadati</taxon>
        <taxon>Pseudomonadota</taxon>
        <taxon>Betaproteobacteria</taxon>
        <taxon>Burkholderiales</taxon>
        <taxon>Sphaerotilaceae</taxon>
        <taxon>Rubrivivax</taxon>
    </lineage>
</organism>
<sequence length="208" mass="22312">MALKKPGDPSTLRPIETREYPRDLAGLLAQLGDPDSSRRRWAARDLAAHPAAAAAVCARLAVETEASVRAVLFSTATHLGSPEVVQAMIELLRSEDPALRNGAIEVLASLPGAVAEHVDRLLADSDGDVRIFTVNLLGELRHPQVPAWLNQVLLHEAQVNVVGAALEVLSELGGPENLPALQQVRRRFAADAYIDFCVGLALERIEAA</sequence>
<dbReference type="EMBL" id="SLXD01000005">
    <property type="protein sequence ID" value="TCP02843.1"/>
    <property type="molecule type" value="Genomic_DNA"/>
</dbReference>
<dbReference type="AlphaFoldDB" id="A0A4R2MTM0"/>
<dbReference type="SUPFAM" id="SSF48371">
    <property type="entry name" value="ARM repeat"/>
    <property type="match status" value="1"/>
</dbReference>
<dbReference type="GeneID" id="99684728"/>
<dbReference type="RefSeq" id="WP_242478613.1">
    <property type="nucleotide sequence ID" value="NZ_CP181386.1"/>
</dbReference>
<evidence type="ECO:0000313" key="1">
    <source>
        <dbReference type="EMBL" id="TCP02843.1"/>
    </source>
</evidence>
<name>A0A4R2MTM0_RUBGE</name>
<dbReference type="InterPro" id="IPR011989">
    <property type="entry name" value="ARM-like"/>
</dbReference>